<name>A0ABD7C039_STEMA</name>
<evidence type="ECO:0000256" key="2">
    <source>
        <dbReference type="ARBA" id="ARBA00022801"/>
    </source>
</evidence>
<evidence type="ECO:0000313" key="7">
    <source>
        <dbReference type="EMBL" id="QQQ40922.1"/>
    </source>
</evidence>
<dbReference type="RefSeq" id="WP_201116670.1">
    <property type="nucleotide sequence ID" value="NZ_CP067993.1"/>
</dbReference>
<accession>A0ABD7C039</accession>
<evidence type="ECO:0000256" key="4">
    <source>
        <dbReference type="ARBA" id="ARBA00040194"/>
    </source>
</evidence>
<feature type="domain" description="HNH nuclease" evidence="6">
    <location>
        <begin position="44"/>
        <end position="99"/>
    </location>
</feature>
<keyword evidence="7" id="KW-0255">Endonuclease</keyword>
<evidence type="ECO:0000256" key="1">
    <source>
        <dbReference type="ARBA" id="ARBA00022722"/>
    </source>
</evidence>
<gene>
    <name evidence="7" type="ORF">JJL50_13250</name>
</gene>
<comment type="similarity">
    <text evidence="3">Belongs to the HNH nuclease family.</text>
</comment>
<dbReference type="Gene3D" id="1.10.30.50">
    <property type="match status" value="1"/>
</dbReference>
<reference evidence="7 8" key="1">
    <citation type="submission" date="2021-01" db="EMBL/GenBank/DDBJ databases">
        <title>Genome Characterization of a novel Stenotrophomonas isolate with high keratinase activity.</title>
        <authorList>
            <person name="Cao Z.-J."/>
        </authorList>
    </citation>
    <scope>NUCLEOTIDE SEQUENCE [LARGE SCALE GENOMIC DNA]</scope>
    <source>
        <strain evidence="7 8">DHHJ</strain>
    </source>
</reference>
<evidence type="ECO:0000256" key="3">
    <source>
        <dbReference type="ARBA" id="ARBA00038412"/>
    </source>
</evidence>
<evidence type="ECO:0000313" key="8">
    <source>
        <dbReference type="Proteomes" id="UP000596095"/>
    </source>
</evidence>
<protein>
    <recommendedName>
        <fullName evidence="4">Putative HNH nuclease YajD</fullName>
    </recommendedName>
</protein>
<dbReference type="PANTHER" id="PTHR41286">
    <property type="entry name" value="HNH NUCLEASE YAJD-RELATED"/>
    <property type="match status" value="1"/>
</dbReference>
<dbReference type="SMART" id="SM00507">
    <property type="entry name" value="HNHc"/>
    <property type="match status" value="1"/>
</dbReference>
<dbReference type="AlphaFoldDB" id="A0ABD7C039"/>
<dbReference type="Proteomes" id="UP000596095">
    <property type="component" value="Chromosome"/>
</dbReference>
<evidence type="ECO:0000256" key="5">
    <source>
        <dbReference type="SAM" id="MobiDB-lite"/>
    </source>
</evidence>
<dbReference type="GO" id="GO:0004519">
    <property type="term" value="F:endonuclease activity"/>
    <property type="evidence" value="ECO:0007669"/>
    <property type="project" value="UniProtKB-KW"/>
</dbReference>
<proteinExistence type="inferred from homology"/>
<keyword evidence="2" id="KW-0378">Hydrolase</keyword>
<feature type="region of interest" description="Disordered" evidence="5">
    <location>
        <begin position="1"/>
        <end position="33"/>
    </location>
</feature>
<dbReference type="CDD" id="cd00085">
    <property type="entry name" value="HNHc"/>
    <property type="match status" value="1"/>
</dbReference>
<organism evidence="7 8">
    <name type="scientific">Stenotrophomonas maltophilia</name>
    <name type="common">Pseudomonas maltophilia</name>
    <name type="synonym">Xanthomonas maltophilia</name>
    <dbReference type="NCBI Taxonomy" id="40324"/>
    <lineage>
        <taxon>Bacteria</taxon>
        <taxon>Pseudomonadati</taxon>
        <taxon>Pseudomonadota</taxon>
        <taxon>Gammaproteobacteria</taxon>
        <taxon>Lysobacterales</taxon>
        <taxon>Lysobacteraceae</taxon>
        <taxon>Stenotrophomonas</taxon>
        <taxon>Stenotrophomonas maltophilia group</taxon>
    </lineage>
</organism>
<dbReference type="PANTHER" id="PTHR41286:SF1">
    <property type="entry name" value="HNH NUCLEASE YAJD-RELATED"/>
    <property type="match status" value="1"/>
</dbReference>
<keyword evidence="1" id="KW-0540">Nuclease</keyword>
<dbReference type="InterPro" id="IPR002711">
    <property type="entry name" value="HNH"/>
</dbReference>
<sequence>MARLRTVPPRVGGISPRLKSVTPGSWRGTETSSTKRGYGYRWQKYRARFLEAHPLCVMCGAVGLVVAASVVDHITPHRGDHRLFWDPKNHQPLCKPCHDGAKQRFERGIS</sequence>
<dbReference type="InterPro" id="IPR003615">
    <property type="entry name" value="HNH_nuc"/>
</dbReference>
<evidence type="ECO:0000259" key="6">
    <source>
        <dbReference type="SMART" id="SM00507"/>
    </source>
</evidence>
<dbReference type="Pfam" id="PF01844">
    <property type="entry name" value="HNH"/>
    <property type="match status" value="1"/>
</dbReference>
<dbReference type="GO" id="GO:0016787">
    <property type="term" value="F:hydrolase activity"/>
    <property type="evidence" value="ECO:0007669"/>
    <property type="project" value="UniProtKB-KW"/>
</dbReference>
<dbReference type="EMBL" id="CP067993">
    <property type="protein sequence ID" value="QQQ40922.1"/>
    <property type="molecule type" value="Genomic_DNA"/>
</dbReference>